<dbReference type="Pfam" id="PF01266">
    <property type="entry name" value="DAO"/>
    <property type="match status" value="1"/>
</dbReference>
<sequence length="558" mass="62453">MKKPTAKIKSTDKATPGVLQTHVKAPENISASKPVNGTITSGDNLSFWFSSSKKPIAFEKLNQNLDTDILVIGGGIAGLTTAYCLAKEGRKVILVEDGFIGSGETGRTTAHITCALDDHYFELEKIFDEHTAQLAANSHMAAIEWIANTVKHHKINCHFKRVDGYLFLHPSDTKETLEKEYEATKRAGLITEMLNSVPSLAAEKNKWCIKFADQAQFHVLLYLKGLANAFIKLGGKIYTETKAENITNEGATANGFKVKANHIVVATNTPINDWVTMHTKQWPYRTYVIAAKIPKGKLPYALWWDTGDQDSKWISKPYHYVRLEEFDEHYDMLIAGGEDHRTGQADDEHIKEEDRYDKLEKWTKKHFPTIKTIEFKWSGQVMEPLDSLAYIGKNPGDDNIYIITGDSGNGMTHGTLGGMIITDIITGRENPWIKMYSPSRITLKTTGDYLHEVGNMVAQYVDWFSAEHIKEVGNFKPGEGGIISSGFKKIAVYRDEQNNLHTCTAVCPHLGGILQWNADEKTFDCPMHGSRFTNEGKVINGPATSDLKKIIINKEREV</sequence>
<evidence type="ECO:0000256" key="1">
    <source>
        <dbReference type="ARBA" id="ARBA00022714"/>
    </source>
</evidence>
<gene>
    <name evidence="6" type="ORF">E0I61_11810</name>
</gene>
<protein>
    <submittedName>
        <fullName evidence="6">FAD-dependent oxidoreductase</fullName>
    </submittedName>
</protein>
<dbReference type="Proteomes" id="UP000294685">
    <property type="component" value="Unassembled WGS sequence"/>
</dbReference>
<evidence type="ECO:0000313" key="7">
    <source>
        <dbReference type="Proteomes" id="UP000294685"/>
    </source>
</evidence>
<dbReference type="PROSITE" id="PS51296">
    <property type="entry name" value="RIESKE"/>
    <property type="match status" value="1"/>
</dbReference>
<evidence type="ECO:0000256" key="4">
    <source>
        <dbReference type="ARBA" id="ARBA00023014"/>
    </source>
</evidence>
<dbReference type="SUPFAM" id="SSF50022">
    <property type="entry name" value="ISP domain"/>
    <property type="match status" value="1"/>
</dbReference>
<keyword evidence="3" id="KW-0408">Iron</keyword>
<keyword evidence="4" id="KW-0411">Iron-sulfur</keyword>
<comment type="caution">
    <text evidence="6">The sequence shown here is derived from an EMBL/GenBank/DDBJ whole genome shotgun (WGS) entry which is preliminary data.</text>
</comment>
<dbReference type="SUPFAM" id="SSF51905">
    <property type="entry name" value="FAD/NAD(P)-binding domain"/>
    <property type="match status" value="1"/>
</dbReference>
<accession>A0ABY2DPG9</accession>
<keyword evidence="2" id="KW-0479">Metal-binding</keyword>
<proteinExistence type="predicted"/>
<organism evidence="6 7">
    <name type="scientific">Flavobacterium ranwuense</name>
    <dbReference type="NCBI Taxonomy" id="2541725"/>
    <lineage>
        <taxon>Bacteria</taxon>
        <taxon>Pseudomonadati</taxon>
        <taxon>Bacteroidota</taxon>
        <taxon>Flavobacteriia</taxon>
        <taxon>Flavobacteriales</taxon>
        <taxon>Flavobacteriaceae</taxon>
        <taxon>Flavobacterium</taxon>
    </lineage>
</organism>
<dbReference type="Gene3D" id="2.102.10.10">
    <property type="entry name" value="Rieske [2Fe-2S] iron-sulphur domain"/>
    <property type="match status" value="1"/>
</dbReference>
<dbReference type="Gene3D" id="3.30.9.10">
    <property type="entry name" value="D-Amino Acid Oxidase, subunit A, domain 2"/>
    <property type="match status" value="1"/>
</dbReference>
<feature type="domain" description="Rieske" evidence="5">
    <location>
        <begin position="467"/>
        <end position="558"/>
    </location>
</feature>
<dbReference type="Gene3D" id="3.50.50.60">
    <property type="entry name" value="FAD/NAD(P)-binding domain"/>
    <property type="match status" value="1"/>
</dbReference>
<dbReference type="PANTHER" id="PTHR13847:SF281">
    <property type="entry name" value="FAD DEPENDENT OXIDOREDUCTASE DOMAIN-CONTAINING PROTEIN"/>
    <property type="match status" value="1"/>
</dbReference>
<dbReference type="Pfam" id="PF00355">
    <property type="entry name" value="Rieske"/>
    <property type="match status" value="1"/>
</dbReference>
<name>A0ABY2DPG9_9FLAO</name>
<dbReference type="InterPro" id="IPR017941">
    <property type="entry name" value="Rieske_2Fe-2S"/>
</dbReference>
<dbReference type="InterPro" id="IPR036922">
    <property type="entry name" value="Rieske_2Fe-2S_sf"/>
</dbReference>
<evidence type="ECO:0000256" key="3">
    <source>
        <dbReference type="ARBA" id="ARBA00023004"/>
    </source>
</evidence>
<evidence type="ECO:0000256" key="2">
    <source>
        <dbReference type="ARBA" id="ARBA00022723"/>
    </source>
</evidence>
<keyword evidence="1" id="KW-0001">2Fe-2S</keyword>
<evidence type="ECO:0000313" key="6">
    <source>
        <dbReference type="EMBL" id="TDE28214.1"/>
    </source>
</evidence>
<dbReference type="InterPro" id="IPR036188">
    <property type="entry name" value="FAD/NAD-bd_sf"/>
</dbReference>
<keyword evidence="7" id="KW-1185">Reference proteome</keyword>
<dbReference type="InterPro" id="IPR006076">
    <property type="entry name" value="FAD-dep_OxRdtase"/>
</dbReference>
<dbReference type="EMBL" id="SMLH01000007">
    <property type="protein sequence ID" value="TDE28214.1"/>
    <property type="molecule type" value="Genomic_DNA"/>
</dbReference>
<evidence type="ECO:0000259" key="5">
    <source>
        <dbReference type="PROSITE" id="PS51296"/>
    </source>
</evidence>
<dbReference type="RefSeq" id="WP_131998033.1">
    <property type="nucleotide sequence ID" value="NZ_SMLH01000007.1"/>
</dbReference>
<dbReference type="PANTHER" id="PTHR13847">
    <property type="entry name" value="SARCOSINE DEHYDROGENASE-RELATED"/>
    <property type="match status" value="1"/>
</dbReference>
<reference evidence="6 7" key="1">
    <citation type="submission" date="2019-03" db="EMBL/GenBank/DDBJ databases">
        <title>Novel species of Flavobacterium.</title>
        <authorList>
            <person name="Liu Q."/>
            <person name="Xin Y.-H."/>
        </authorList>
    </citation>
    <scope>NUCLEOTIDE SEQUENCE [LARGE SCALE GENOMIC DNA]</scope>
    <source>
        <strain evidence="6 7">LB2P22</strain>
    </source>
</reference>